<reference evidence="3" key="1">
    <citation type="journal article" date="2019" name="Int. J. Syst. Evol. Microbiol.">
        <title>The Global Catalogue of Microorganisms (GCM) 10K type strain sequencing project: providing services to taxonomists for standard genome sequencing and annotation.</title>
        <authorList>
            <consortium name="The Broad Institute Genomics Platform"/>
            <consortium name="The Broad Institute Genome Sequencing Center for Infectious Disease"/>
            <person name="Wu L."/>
            <person name="Ma J."/>
        </authorList>
    </citation>
    <scope>NUCLEOTIDE SEQUENCE [LARGE SCALE GENOMIC DNA]</scope>
    <source>
        <strain evidence="3">CECT 9128</strain>
    </source>
</reference>
<sequence>MSDQKIKRICLWSCPRNISTATMYSFAQRKDTKVFDEPLYAYYLKQTNSNYHPGTQEIINSMESDGNKVVDMMLNNNEKPVLFFKNMTHHLLDLDTSFLKEVTNVLLTRDPKDMIPSFNQVIENPTMQDVGYSAHTKILKELDTLNAKTIVLDSTETLKNPEAKLKILCDFIGITFDSNMLSWKAGAIPEDGVWAPYWYTNVHKSTGFNKYVPKKKDFPEHLQPLLEECIPHYEVLKNRSI</sequence>
<dbReference type="PANTHER" id="PTHR42743">
    <property type="entry name" value="AMINO-ACID AMINOTRANSFERASE"/>
    <property type="match status" value="1"/>
</dbReference>
<evidence type="ECO:0000313" key="3">
    <source>
        <dbReference type="Proteomes" id="UP001595793"/>
    </source>
</evidence>
<evidence type="ECO:0000256" key="1">
    <source>
        <dbReference type="ARBA" id="ARBA00009320"/>
    </source>
</evidence>
<organism evidence="2 3">
    <name type="scientific">Zunongwangia endophytica</name>
    <dbReference type="NCBI Taxonomy" id="1808945"/>
    <lineage>
        <taxon>Bacteria</taxon>
        <taxon>Pseudomonadati</taxon>
        <taxon>Bacteroidota</taxon>
        <taxon>Flavobacteriia</taxon>
        <taxon>Flavobacteriales</taxon>
        <taxon>Flavobacteriaceae</taxon>
        <taxon>Zunongwangia</taxon>
    </lineage>
</organism>
<name>A0ABV8HAH6_9FLAO</name>
<dbReference type="PANTHER" id="PTHR42743:SF11">
    <property type="entry name" value="AMINODEOXYCHORISMATE LYASE"/>
    <property type="match status" value="1"/>
</dbReference>
<gene>
    <name evidence="2" type="ORF">ACFOS1_10125</name>
</gene>
<protein>
    <submittedName>
        <fullName evidence="2">Sulfotransferase family protein</fullName>
    </submittedName>
</protein>
<dbReference type="Proteomes" id="UP001595793">
    <property type="component" value="Unassembled WGS sequence"/>
</dbReference>
<dbReference type="Gene3D" id="3.40.50.300">
    <property type="entry name" value="P-loop containing nucleotide triphosphate hydrolases"/>
    <property type="match status" value="1"/>
</dbReference>
<dbReference type="SUPFAM" id="SSF52540">
    <property type="entry name" value="P-loop containing nucleoside triphosphate hydrolases"/>
    <property type="match status" value="1"/>
</dbReference>
<comment type="similarity">
    <text evidence="1">Belongs to the class-IV pyridoxal-phosphate-dependent aminotransferase family.</text>
</comment>
<dbReference type="InterPro" id="IPR027417">
    <property type="entry name" value="P-loop_NTPase"/>
</dbReference>
<accession>A0ABV8HAH6</accession>
<dbReference type="Pfam" id="PF19798">
    <property type="entry name" value="Sulfotransfer_5"/>
    <property type="match status" value="1"/>
</dbReference>
<dbReference type="RefSeq" id="WP_290233366.1">
    <property type="nucleotide sequence ID" value="NZ_JAUFPZ010000002.1"/>
</dbReference>
<proteinExistence type="inferred from homology"/>
<dbReference type="InterPro" id="IPR050571">
    <property type="entry name" value="Class-IV_PLP-Dep_Aminotrnsfr"/>
</dbReference>
<comment type="caution">
    <text evidence="2">The sequence shown here is derived from an EMBL/GenBank/DDBJ whole genome shotgun (WGS) entry which is preliminary data.</text>
</comment>
<keyword evidence="3" id="KW-1185">Reference proteome</keyword>
<evidence type="ECO:0000313" key="2">
    <source>
        <dbReference type="EMBL" id="MFC4027760.1"/>
    </source>
</evidence>
<dbReference type="EMBL" id="JBHSAS010000006">
    <property type="protein sequence ID" value="MFC4027760.1"/>
    <property type="molecule type" value="Genomic_DNA"/>
</dbReference>